<dbReference type="Pfam" id="PF00125">
    <property type="entry name" value="Histone"/>
    <property type="match status" value="1"/>
</dbReference>
<dbReference type="InterPro" id="IPR007125">
    <property type="entry name" value="H2A/H2B/H3"/>
</dbReference>
<protein>
    <recommendedName>
        <fullName evidence="1">Histone H2A</fullName>
    </recommendedName>
</protein>
<evidence type="ECO:0000313" key="5">
    <source>
        <dbReference type="Proteomes" id="UP000694521"/>
    </source>
</evidence>
<dbReference type="GO" id="GO:0046982">
    <property type="term" value="F:protein heterodimerization activity"/>
    <property type="evidence" value="ECO:0007669"/>
    <property type="project" value="InterPro"/>
</dbReference>
<name>A0A8B9IMR4_ANSCY</name>
<dbReference type="InterPro" id="IPR002119">
    <property type="entry name" value="Histone_H2A"/>
</dbReference>
<keyword evidence="1" id="KW-0238">DNA-binding</keyword>
<sequence>SWQGQRQGQGQGGVPLPESRAAVPSGPHPQALEDPHYEPRASGRHAAVYSAAILEYLTAEVLELAGNASKDLKVKRITPRHLQLAIRGDEELDSLIKATIAGGGKRGRGAPPLLPLAVRRGRRVFWGRIQPGSPARSLWAGIRSDGRCWGAAESSPLSSGLPRCRSSRAVGLFLFVFSPSGLSQVRGERHACPAACREGPRSPAILAPPL</sequence>
<evidence type="ECO:0000256" key="2">
    <source>
        <dbReference type="SAM" id="MobiDB-lite"/>
    </source>
</evidence>
<comment type="subcellular location">
    <subcellularLocation>
        <location evidence="1">Nucleus</location>
    </subcellularLocation>
</comment>
<organism evidence="4 5">
    <name type="scientific">Anser cygnoides</name>
    <name type="common">Swan goose</name>
    <dbReference type="NCBI Taxonomy" id="8845"/>
    <lineage>
        <taxon>Eukaryota</taxon>
        <taxon>Metazoa</taxon>
        <taxon>Chordata</taxon>
        <taxon>Craniata</taxon>
        <taxon>Vertebrata</taxon>
        <taxon>Euteleostomi</taxon>
        <taxon>Archelosauria</taxon>
        <taxon>Archosauria</taxon>
        <taxon>Dinosauria</taxon>
        <taxon>Saurischia</taxon>
        <taxon>Theropoda</taxon>
        <taxon>Coelurosauria</taxon>
        <taxon>Aves</taxon>
        <taxon>Neognathae</taxon>
        <taxon>Galloanserae</taxon>
        <taxon>Anseriformes</taxon>
        <taxon>Anatidae</taxon>
        <taxon>Anserinae</taxon>
        <taxon>Anser</taxon>
    </lineage>
</organism>
<dbReference type="CDD" id="cd00074">
    <property type="entry name" value="HFD_H2A"/>
    <property type="match status" value="1"/>
</dbReference>
<feature type="domain" description="Core Histone H2A/H2B/H3" evidence="3">
    <location>
        <begin position="44"/>
        <end position="88"/>
    </location>
</feature>
<dbReference type="InterPro" id="IPR009072">
    <property type="entry name" value="Histone-fold"/>
</dbReference>
<accession>A0A8B9IMR4</accession>
<dbReference type="Proteomes" id="UP000694521">
    <property type="component" value="Unplaced"/>
</dbReference>
<dbReference type="GO" id="GO:0005634">
    <property type="term" value="C:nucleus"/>
    <property type="evidence" value="ECO:0007669"/>
    <property type="project" value="UniProtKB-SubCell"/>
</dbReference>
<keyword evidence="1" id="KW-0158">Chromosome</keyword>
<dbReference type="AlphaFoldDB" id="A0A8B9IMR4"/>
<dbReference type="PRINTS" id="PR00620">
    <property type="entry name" value="HISTONEH2A"/>
</dbReference>
<dbReference type="GO" id="GO:0030527">
    <property type="term" value="F:structural constituent of chromatin"/>
    <property type="evidence" value="ECO:0007669"/>
    <property type="project" value="InterPro"/>
</dbReference>
<reference evidence="4" key="2">
    <citation type="submission" date="2025-09" db="UniProtKB">
        <authorList>
            <consortium name="Ensembl"/>
        </authorList>
    </citation>
    <scope>IDENTIFICATION</scope>
</reference>
<dbReference type="GO" id="GO:0003677">
    <property type="term" value="F:DNA binding"/>
    <property type="evidence" value="ECO:0007669"/>
    <property type="project" value="UniProtKB-KW"/>
</dbReference>
<dbReference type="SMART" id="SM00414">
    <property type="entry name" value="H2A"/>
    <property type="match status" value="1"/>
</dbReference>
<dbReference type="Ensembl" id="ENSACDT00005023677.1">
    <property type="protein sequence ID" value="ENSACDP00005019804.1"/>
    <property type="gene ID" value="ENSACDG00005014354.1"/>
</dbReference>
<evidence type="ECO:0000256" key="1">
    <source>
        <dbReference type="RuleBase" id="RU003767"/>
    </source>
</evidence>
<proteinExistence type="inferred from homology"/>
<reference evidence="4" key="1">
    <citation type="submission" date="2025-08" db="UniProtKB">
        <authorList>
            <consortium name="Ensembl"/>
        </authorList>
    </citation>
    <scope>IDENTIFICATION</scope>
</reference>
<keyword evidence="1" id="KW-0544">Nucleosome core</keyword>
<comment type="subunit">
    <text evidence="1">The nucleosome is a histone octamer containing two molecules each of H2A, H2B, H3 and H4 assembled in one H3-H4 heterotetramer and two H2A-H2B heterodimers. The octamer wraps approximately 147 bp of DNA.</text>
</comment>
<dbReference type="SUPFAM" id="SSF47113">
    <property type="entry name" value="Histone-fold"/>
    <property type="match status" value="1"/>
</dbReference>
<evidence type="ECO:0000259" key="3">
    <source>
        <dbReference type="Pfam" id="PF00125"/>
    </source>
</evidence>
<dbReference type="Gene3D" id="1.10.20.10">
    <property type="entry name" value="Histone, subunit A"/>
    <property type="match status" value="1"/>
</dbReference>
<keyword evidence="5" id="KW-1185">Reference proteome</keyword>
<dbReference type="GO" id="GO:0000786">
    <property type="term" value="C:nucleosome"/>
    <property type="evidence" value="ECO:0007669"/>
    <property type="project" value="UniProtKB-KW"/>
</dbReference>
<feature type="region of interest" description="Disordered" evidence="2">
    <location>
        <begin position="1"/>
        <end position="38"/>
    </location>
</feature>
<comment type="similarity">
    <text evidence="1">Belongs to the histone H2A family.</text>
</comment>
<keyword evidence="1" id="KW-0539">Nucleus</keyword>
<dbReference type="PANTHER" id="PTHR23430">
    <property type="entry name" value="HISTONE H2A"/>
    <property type="match status" value="1"/>
</dbReference>
<evidence type="ECO:0000313" key="4">
    <source>
        <dbReference type="Ensembl" id="ENSACDP00005019804.1"/>
    </source>
</evidence>